<proteinExistence type="predicted"/>
<feature type="domain" description="Homeobox" evidence="8">
    <location>
        <begin position="276"/>
        <end position="336"/>
    </location>
</feature>
<evidence type="ECO:0000256" key="2">
    <source>
        <dbReference type="ARBA" id="ARBA00023155"/>
    </source>
</evidence>
<evidence type="ECO:0000256" key="4">
    <source>
        <dbReference type="PROSITE-ProRule" id="PRU00108"/>
    </source>
</evidence>
<dbReference type="OrthoDB" id="6159439at2759"/>
<keyword evidence="10" id="KW-1185">Reference proteome</keyword>
<feature type="compositionally biased region" description="Low complexity" evidence="6">
    <location>
        <begin position="353"/>
        <end position="371"/>
    </location>
</feature>
<dbReference type="SMART" id="SM00389">
    <property type="entry name" value="HOX"/>
    <property type="match status" value="1"/>
</dbReference>
<dbReference type="AlphaFoldDB" id="A0A9Q5HVN6"/>
<dbReference type="Pfam" id="PF00046">
    <property type="entry name" value="Homeodomain"/>
    <property type="match status" value="1"/>
</dbReference>
<dbReference type="GO" id="GO:0005634">
    <property type="term" value="C:nucleus"/>
    <property type="evidence" value="ECO:0007669"/>
    <property type="project" value="UniProtKB-SubCell"/>
</dbReference>
<dbReference type="Gene3D" id="1.10.10.60">
    <property type="entry name" value="Homeodomain-like"/>
    <property type="match status" value="1"/>
</dbReference>
<feature type="compositionally biased region" description="Polar residues" evidence="6">
    <location>
        <begin position="328"/>
        <end position="341"/>
    </location>
</feature>
<dbReference type="Proteomes" id="UP000757232">
    <property type="component" value="Unassembled WGS sequence"/>
</dbReference>
<evidence type="ECO:0000256" key="1">
    <source>
        <dbReference type="ARBA" id="ARBA00023125"/>
    </source>
</evidence>
<name>A0A9Q5HVN6_SANBA</name>
<dbReference type="InterPro" id="IPR001356">
    <property type="entry name" value="HD"/>
</dbReference>
<evidence type="ECO:0000313" key="9">
    <source>
        <dbReference type="EMBL" id="OCB86862.1"/>
    </source>
</evidence>
<reference evidence="9" key="1">
    <citation type="submission" date="2016-06" db="EMBL/GenBank/DDBJ databases">
        <title>Draft Genome sequence of the fungus Inonotus baumii.</title>
        <authorList>
            <person name="Zhu H."/>
            <person name="Lin W."/>
        </authorList>
    </citation>
    <scope>NUCLEOTIDE SEQUENCE</scope>
    <source>
        <strain evidence="9">821</strain>
    </source>
</reference>
<dbReference type="PROSITE" id="PS50071">
    <property type="entry name" value="HOMEOBOX_2"/>
    <property type="match status" value="1"/>
</dbReference>
<keyword evidence="7" id="KW-0732">Signal</keyword>
<dbReference type="InterPro" id="IPR009057">
    <property type="entry name" value="Homeodomain-like_sf"/>
</dbReference>
<keyword evidence="2 4" id="KW-0371">Homeobox</keyword>
<gene>
    <name evidence="9" type="ORF">A7U60_g6035</name>
</gene>
<dbReference type="PANTHER" id="PTHR46255:SF3">
    <property type="entry name" value="HOMEOBOX DOMAIN-CONTAINING PROTEIN"/>
    <property type="match status" value="1"/>
</dbReference>
<feature type="chain" id="PRO_5040510348" description="Homeobox domain-containing protein" evidence="7">
    <location>
        <begin position="28"/>
        <end position="432"/>
    </location>
</feature>
<protein>
    <recommendedName>
        <fullName evidence="8">Homeobox domain-containing protein</fullName>
    </recommendedName>
</protein>
<dbReference type="PROSITE" id="PS00027">
    <property type="entry name" value="HOMEOBOX_1"/>
    <property type="match status" value="1"/>
</dbReference>
<organism evidence="9 10">
    <name type="scientific">Sanghuangporus baumii</name>
    <name type="common">Phellinus baumii</name>
    <dbReference type="NCBI Taxonomy" id="108892"/>
    <lineage>
        <taxon>Eukaryota</taxon>
        <taxon>Fungi</taxon>
        <taxon>Dikarya</taxon>
        <taxon>Basidiomycota</taxon>
        <taxon>Agaricomycotina</taxon>
        <taxon>Agaricomycetes</taxon>
        <taxon>Hymenochaetales</taxon>
        <taxon>Hymenochaetaceae</taxon>
        <taxon>Sanghuangporus</taxon>
    </lineage>
</organism>
<feature type="signal peptide" evidence="7">
    <location>
        <begin position="1"/>
        <end position="27"/>
    </location>
</feature>
<evidence type="ECO:0000256" key="5">
    <source>
        <dbReference type="RuleBase" id="RU000682"/>
    </source>
</evidence>
<dbReference type="InterPro" id="IPR052631">
    <property type="entry name" value="Paired_homeobox_Bicoid"/>
</dbReference>
<evidence type="ECO:0000256" key="7">
    <source>
        <dbReference type="SAM" id="SignalP"/>
    </source>
</evidence>
<comment type="caution">
    <text evidence="9">The sequence shown here is derived from an EMBL/GenBank/DDBJ whole genome shotgun (WGS) entry which is preliminary data.</text>
</comment>
<dbReference type="PANTHER" id="PTHR46255">
    <property type="entry name" value="SHORT STATURE HOMEOBOX"/>
    <property type="match status" value="1"/>
</dbReference>
<feature type="compositionally biased region" description="Polar residues" evidence="6">
    <location>
        <begin position="376"/>
        <end position="395"/>
    </location>
</feature>
<dbReference type="GO" id="GO:0000981">
    <property type="term" value="F:DNA-binding transcription factor activity, RNA polymerase II-specific"/>
    <property type="evidence" value="ECO:0007669"/>
    <property type="project" value="InterPro"/>
</dbReference>
<dbReference type="CDD" id="cd00086">
    <property type="entry name" value="homeodomain"/>
    <property type="match status" value="1"/>
</dbReference>
<feature type="region of interest" description="Disordered" evidence="6">
    <location>
        <begin position="328"/>
        <end position="432"/>
    </location>
</feature>
<evidence type="ECO:0000256" key="3">
    <source>
        <dbReference type="ARBA" id="ARBA00023242"/>
    </source>
</evidence>
<comment type="subcellular location">
    <subcellularLocation>
        <location evidence="4 5">Nucleus</location>
    </subcellularLocation>
</comment>
<keyword evidence="3 4" id="KW-0539">Nucleus</keyword>
<feature type="compositionally biased region" description="Low complexity" evidence="6">
    <location>
        <begin position="261"/>
        <end position="274"/>
    </location>
</feature>
<evidence type="ECO:0000259" key="8">
    <source>
        <dbReference type="PROSITE" id="PS50071"/>
    </source>
</evidence>
<evidence type="ECO:0000256" key="6">
    <source>
        <dbReference type="SAM" id="MobiDB-lite"/>
    </source>
</evidence>
<dbReference type="EMBL" id="LNZH02000198">
    <property type="protein sequence ID" value="OCB86862.1"/>
    <property type="molecule type" value="Genomic_DNA"/>
</dbReference>
<evidence type="ECO:0000313" key="10">
    <source>
        <dbReference type="Proteomes" id="UP000757232"/>
    </source>
</evidence>
<keyword evidence="1 4" id="KW-0238">DNA-binding</keyword>
<dbReference type="GO" id="GO:1990837">
    <property type="term" value="F:sequence-specific double-stranded DNA binding"/>
    <property type="evidence" value="ECO:0007669"/>
    <property type="project" value="TreeGrafter"/>
</dbReference>
<accession>A0A9Q5HVN6</accession>
<dbReference type="InterPro" id="IPR017970">
    <property type="entry name" value="Homeobox_CS"/>
</dbReference>
<sequence>MRPPPPNLTPSQAGTCLLLLRVQLLNSTPPDLNTHSGIFNPAQSSRTVLPPLSSAFAAHYSDTQHDTLPSRMSPSREEVFSPSFPSTYWPNNGHTTMAGHPPYNYSSFEHFDARHQTQSPAYPLRQSPAIPAHQENLRRAPPITIPQAPREVPWTNDYMNPSFPSNFGLNTVGPEAAGIHSPNYPPNYDTGYHTNAHSNVYPSFHPTIDTRHHAVHAPPHAMHFASDIHQPSHRNPHQGDWGVSQRVDTHLVSPYSRTQRESSNPSPQEPSPVEYPTVKKKRKRADAHQLKVLNEVYARTAFPTTEERLELAQRLDMSARSVQIWFQNKRQSTRQSRSSANALPPILHQPYAGGQPSSSGPSPMPSSGRSGAEVTVSPSTHGGTYTAHSSMPTTHRSQRETSPRTAPPSEALRRVQSPVGNGRPRRQTGQPY</sequence>
<feature type="region of interest" description="Disordered" evidence="6">
    <location>
        <begin position="253"/>
        <end position="286"/>
    </location>
</feature>
<dbReference type="SUPFAM" id="SSF46689">
    <property type="entry name" value="Homeodomain-like"/>
    <property type="match status" value="1"/>
</dbReference>
<feature type="DNA-binding region" description="Homeobox" evidence="4">
    <location>
        <begin position="278"/>
        <end position="337"/>
    </location>
</feature>